<feature type="domain" description="D-alanyl-D-alanine carboxypeptidase-like core" evidence="2">
    <location>
        <begin position="87"/>
        <end position="173"/>
    </location>
</feature>
<evidence type="ECO:0000256" key="1">
    <source>
        <dbReference type="SAM" id="Phobius"/>
    </source>
</evidence>
<protein>
    <submittedName>
        <fullName evidence="3">M15 family metallopeptidase</fullName>
    </submittedName>
</protein>
<organism evidence="3 4">
    <name type="scientific">Microbacterium hatanonis</name>
    <dbReference type="NCBI Taxonomy" id="404366"/>
    <lineage>
        <taxon>Bacteria</taxon>
        <taxon>Bacillati</taxon>
        <taxon>Actinomycetota</taxon>
        <taxon>Actinomycetes</taxon>
        <taxon>Micrococcales</taxon>
        <taxon>Microbacteriaceae</taxon>
        <taxon>Microbacterium</taxon>
    </lineage>
</organism>
<evidence type="ECO:0000313" key="4">
    <source>
        <dbReference type="Proteomes" id="UP000321034"/>
    </source>
</evidence>
<feature type="transmembrane region" description="Helical" evidence="1">
    <location>
        <begin position="23"/>
        <end position="44"/>
    </location>
</feature>
<dbReference type="InterPro" id="IPR003709">
    <property type="entry name" value="VanY-like_core_dom"/>
</dbReference>
<proteinExistence type="predicted"/>
<dbReference type="InterPro" id="IPR009045">
    <property type="entry name" value="Zn_M74/Hedgehog-like"/>
</dbReference>
<dbReference type="AlphaFoldDB" id="A0A5C8I454"/>
<keyword evidence="1" id="KW-1133">Transmembrane helix</keyword>
<dbReference type="SUPFAM" id="SSF55166">
    <property type="entry name" value="Hedgehog/DD-peptidase"/>
    <property type="match status" value="1"/>
</dbReference>
<comment type="caution">
    <text evidence="3">The sequence shown here is derived from an EMBL/GenBank/DDBJ whole genome shotgun (WGS) entry which is preliminary data.</text>
</comment>
<dbReference type="OrthoDB" id="3293184at2"/>
<dbReference type="Gene3D" id="3.30.1380.10">
    <property type="match status" value="1"/>
</dbReference>
<reference evidence="3 4" key="1">
    <citation type="submission" date="2019-08" db="EMBL/GenBank/DDBJ databases">
        <authorList>
            <person name="Dong K."/>
        </authorList>
    </citation>
    <scope>NUCLEOTIDE SEQUENCE [LARGE SCALE GENOMIC DNA]</scope>
    <source>
        <strain evidence="3 4">JCM14558</strain>
    </source>
</reference>
<keyword evidence="4" id="KW-1185">Reference proteome</keyword>
<dbReference type="GO" id="GO:0006508">
    <property type="term" value="P:proteolysis"/>
    <property type="evidence" value="ECO:0007669"/>
    <property type="project" value="InterPro"/>
</dbReference>
<gene>
    <name evidence="3" type="ORF">FVP77_05055</name>
</gene>
<sequence>MLTLDAPAAPAPVRRASARRRRVVFVVAGVIAATLTAAVIGVAVTGTFSEAVAPFTKLVPFSPTAEDGLIAEGETVTVDDEVPAIARLNPDLRDAMRAAEAEAASDGLSFRVMSGWRSVEYQEWLLEDAIELYASEEVARQYVASPDRSTHVTGDGIDIGPTDAQFWLMTNGSRYGICQTYANERWHYELATDPGGVCPEMKSDAAS</sequence>
<dbReference type="Proteomes" id="UP000321034">
    <property type="component" value="Unassembled WGS sequence"/>
</dbReference>
<dbReference type="RefSeq" id="WP_147893530.1">
    <property type="nucleotide sequence ID" value="NZ_BAAANR010000001.1"/>
</dbReference>
<name>A0A5C8I454_9MICO</name>
<dbReference type="GO" id="GO:0008233">
    <property type="term" value="F:peptidase activity"/>
    <property type="evidence" value="ECO:0007669"/>
    <property type="project" value="InterPro"/>
</dbReference>
<accession>A0A5C8I454</accession>
<keyword evidence="1" id="KW-0812">Transmembrane</keyword>
<dbReference type="CDD" id="cd14846">
    <property type="entry name" value="Peptidase_M15_like"/>
    <property type="match status" value="1"/>
</dbReference>
<dbReference type="EMBL" id="VRSV01000001">
    <property type="protein sequence ID" value="TXK12824.1"/>
    <property type="molecule type" value="Genomic_DNA"/>
</dbReference>
<dbReference type="Pfam" id="PF02557">
    <property type="entry name" value="VanY"/>
    <property type="match status" value="1"/>
</dbReference>
<keyword evidence="1" id="KW-0472">Membrane</keyword>
<evidence type="ECO:0000259" key="2">
    <source>
        <dbReference type="Pfam" id="PF02557"/>
    </source>
</evidence>
<evidence type="ECO:0000313" key="3">
    <source>
        <dbReference type="EMBL" id="TXK12824.1"/>
    </source>
</evidence>